<dbReference type="PANTHER" id="PTHR28258">
    <property type="entry name" value="VACUOLAR SEGREGATION PROTEIN 7"/>
    <property type="match status" value="1"/>
</dbReference>
<name>A0A3E2HS19_SCYLI</name>
<feature type="compositionally biased region" description="Pro residues" evidence="1">
    <location>
        <begin position="168"/>
        <end position="181"/>
    </location>
</feature>
<comment type="caution">
    <text evidence="3">The sequence shown here is derived from an EMBL/GenBank/DDBJ whole genome shotgun (WGS) entry which is preliminary data.</text>
</comment>
<keyword evidence="4" id="KW-1185">Reference proteome</keyword>
<evidence type="ECO:0008006" key="5">
    <source>
        <dbReference type="Google" id="ProtNLM"/>
    </source>
</evidence>
<feature type="region of interest" description="Disordered" evidence="1">
    <location>
        <begin position="488"/>
        <end position="624"/>
    </location>
</feature>
<feature type="region of interest" description="Disordered" evidence="1">
    <location>
        <begin position="787"/>
        <end position="806"/>
    </location>
</feature>
<evidence type="ECO:0000256" key="2">
    <source>
        <dbReference type="SAM" id="Phobius"/>
    </source>
</evidence>
<keyword evidence="2" id="KW-0472">Membrane</keyword>
<feature type="region of interest" description="Disordered" evidence="1">
    <location>
        <begin position="421"/>
        <end position="470"/>
    </location>
</feature>
<evidence type="ECO:0000313" key="4">
    <source>
        <dbReference type="Proteomes" id="UP000258309"/>
    </source>
</evidence>
<dbReference type="AlphaFoldDB" id="A0A3E2HS19"/>
<dbReference type="GO" id="GO:0070772">
    <property type="term" value="C:PAS complex"/>
    <property type="evidence" value="ECO:0007669"/>
    <property type="project" value="TreeGrafter"/>
</dbReference>
<dbReference type="STRING" id="5539.A0A3E2HS19"/>
<sequence length="862" mass="92371">MEDSNVVNGSSRLATDGLDTTAPKYDQRSSSSPALKPINNETSSTSSPSTSRKPQPKRVASAAGTPVASRESSPVRPYPPKSTSSSRLSGPGRARKNSANEPSPSRSTSTSANPPSTAAPQKTLSTTSTPTLNPAQSNLTIRSPIPQKVSPMPELREVPRWPVSPRLRSPPPINRPAAPPPRKSDQDIPAINIQQITSAAADDHHQEVKSTTAGNETEDAAAVTVMRTTPRGIAGGGSSTLETVQEVSQPNTPALGIDSILENGQNSTSRTSSEQENHTENGITKSVRRRASLTTNESGSESGGKGEIKMRSTTAAPSSTLRASNHPKSFSTSSAGRAKALGEGSTMTVETETVSSIPQVAVGVGAGGAGANGSLRAKPSSETIRPKKEKKRTTRKPPSATSGAASSKADFFAAKVASAVDEANSSDSEETFVYESNPPDSNDRPRRYHSRTPSTTSMASQIDQRNGVRSMVDSGQTVAVKKSMKFTNTYTSNGEGNLGDDDASGTIRSSRGTGRGTAHHHHIGRWGRNGGNGHQSLFDNESPFSTTTKAKLGGNSPRQSRPMSPRVGNSRFLGNGKNKSPVSSGYDLDNGADDERTPLISTVRSGRTSRSRRQGPSSIRQLEHQAARQSRSCLNRIAGCLVLLLMIILVISGALGFMFATTQPLTDVKILALKNVLASEQELILDMEVLAQNPNLIVVTIDTMDIVVFAKSKYAGTDSEWWNRPKTWERRSIQRRWWNHKRDDDPKDQPPEDDPTTNPNLEIGHLLEFDSPLSFEGSPFKHELATSTGEIRVSKPGNSTTPRGSERWGQVLQHEFELIVRGTLRYTLPLGQKIRSVVVEGRVTVKPNAADHDPNPGTVHTN</sequence>
<dbReference type="Proteomes" id="UP000258309">
    <property type="component" value="Unassembled WGS sequence"/>
</dbReference>
<feature type="region of interest" description="Disordered" evidence="1">
    <location>
        <begin position="1"/>
        <end position="352"/>
    </location>
</feature>
<feature type="compositionally biased region" description="Polar residues" evidence="1">
    <location>
        <begin position="451"/>
        <end position="464"/>
    </location>
</feature>
<dbReference type="GO" id="GO:0000011">
    <property type="term" value="P:vacuole inheritance"/>
    <property type="evidence" value="ECO:0007669"/>
    <property type="project" value="TreeGrafter"/>
</dbReference>
<feature type="region of interest" description="Disordered" evidence="1">
    <location>
        <begin position="368"/>
        <end position="408"/>
    </location>
</feature>
<keyword evidence="2" id="KW-0812">Transmembrane</keyword>
<keyword evidence="2" id="KW-1133">Transmembrane helix</keyword>
<feature type="compositionally biased region" description="Low complexity" evidence="1">
    <location>
        <begin position="42"/>
        <end position="51"/>
    </location>
</feature>
<dbReference type="PANTHER" id="PTHR28258:SF1">
    <property type="entry name" value="VACUOLAR SEGREGATION PROTEIN 7"/>
    <property type="match status" value="1"/>
</dbReference>
<dbReference type="GO" id="GO:0010513">
    <property type="term" value="P:positive regulation of phosphatidylinositol biosynthetic process"/>
    <property type="evidence" value="ECO:0007669"/>
    <property type="project" value="TreeGrafter"/>
</dbReference>
<dbReference type="OMA" id="QHRYHSR"/>
<feature type="compositionally biased region" description="Polar residues" evidence="1">
    <location>
        <begin position="262"/>
        <end position="272"/>
    </location>
</feature>
<dbReference type="InterPro" id="IPR024260">
    <property type="entry name" value="Vac7"/>
</dbReference>
<dbReference type="EMBL" id="NCSJ02000002">
    <property type="protein sequence ID" value="RFU36137.1"/>
    <property type="molecule type" value="Genomic_DNA"/>
</dbReference>
<proteinExistence type="predicted"/>
<dbReference type="Pfam" id="PF12751">
    <property type="entry name" value="Vac7"/>
    <property type="match status" value="1"/>
</dbReference>
<dbReference type="OrthoDB" id="1204at2759"/>
<gene>
    <name evidence="3" type="ORF">B7463_g200</name>
</gene>
<evidence type="ECO:0000313" key="3">
    <source>
        <dbReference type="EMBL" id="RFU36137.1"/>
    </source>
</evidence>
<dbReference type="GO" id="GO:0000329">
    <property type="term" value="C:fungal-type vacuole membrane"/>
    <property type="evidence" value="ECO:0007669"/>
    <property type="project" value="TreeGrafter"/>
</dbReference>
<accession>A0A3E2HS19</accession>
<feature type="region of interest" description="Disordered" evidence="1">
    <location>
        <begin position="740"/>
        <end position="762"/>
    </location>
</feature>
<feature type="compositionally biased region" description="Basic and acidic residues" evidence="1">
    <location>
        <begin position="740"/>
        <end position="750"/>
    </location>
</feature>
<organism evidence="3 4">
    <name type="scientific">Scytalidium lignicola</name>
    <name type="common">Hyphomycete</name>
    <dbReference type="NCBI Taxonomy" id="5539"/>
    <lineage>
        <taxon>Eukaryota</taxon>
        <taxon>Fungi</taxon>
        <taxon>Dikarya</taxon>
        <taxon>Ascomycota</taxon>
        <taxon>Pezizomycotina</taxon>
        <taxon>Leotiomycetes</taxon>
        <taxon>Leotiomycetes incertae sedis</taxon>
        <taxon>Scytalidium</taxon>
    </lineage>
</organism>
<feature type="non-terminal residue" evidence="3">
    <location>
        <position position="1"/>
    </location>
</feature>
<feature type="non-terminal residue" evidence="3">
    <location>
        <position position="862"/>
    </location>
</feature>
<evidence type="ECO:0000256" key="1">
    <source>
        <dbReference type="SAM" id="MobiDB-lite"/>
    </source>
</evidence>
<feature type="transmembrane region" description="Helical" evidence="2">
    <location>
        <begin position="641"/>
        <end position="660"/>
    </location>
</feature>
<feature type="compositionally biased region" description="Low complexity" evidence="1">
    <location>
        <begin position="102"/>
        <end position="134"/>
    </location>
</feature>
<dbReference type="GO" id="GO:1903778">
    <property type="term" value="P:protein localization to vacuolar membrane"/>
    <property type="evidence" value="ECO:0007669"/>
    <property type="project" value="TreeGrafter"/>
</dbReference>
<feature type="compositionally biased region" description="Polar residues" evidence="1">
    <location>
        <begin position="534"/>
        <end position="549"/>
    </location>
</feature>
<protein>
    <recommendedName>
        <fullName evidence="5">Phospholipid metabolism enzyme regulator</fullName>
    </recommendedName>
</protein>
<feature type="compositionally biased region" description="Polar residues" evidence="1">
    <location>
        <begin position="311"/>
        <end position="335"/>
    </location>
</feature>
<reference evidence="3 4" key="1">
    <citation type="submission" date="2018-05" db="EMBL/GenBank/DDBJ databases">
        <title>Draft genome sequence of Scytalidium lignicola DSM 105466, a ubiquitous saprotrophic fungus.</title>
        <authorList>
            <person name="Buettner E."/>
            <person name="Gebauer A.M."/>
            <person name="Hofrichter M."/>
            <person name="Liers C."/>
            <person name="Kellner H."/>
        </authorList>
    </citation>
    <scope>NUCLEOTIDE SEQUENCE [LARGE SCALE GENOMIC DNA]</scope>
    <source>
        <strain evidence="3 4">DSM 105466</strain>
    </source>
</reference>
<feature type="compositionally biased region" description="Polar residues" evidence="1">
    <location>
        <begin position="1"/>
        <end position="13"/>
    </location>
</feature>
<feature type="compositionally biased region" description="Low complexity" evidence="1">
    <location>
        <begin position="342"/>
        <end position="352"/>
    </location>
</feature>
<feature type="compositionally biased region" description="Polar residues" evidence="1">
    <location>
        <begin position="239"/>
        <end position="252"/>
    </location>
</feature>